<dbReference type="PROSITE" id="PS00028">
    <property type="entry name" value="ZINC_FINGER_C2H2_1"/>
    <property type="match status" value="1"/>
</dbReference>
<dbReference type="InterPro" id="IPR013087">
    <property type="entry name" value="Znf_C2H2_type"/>
</dbReference>
<evidence type="ECO:0000259" key="2">
    <source>
        <dbReference type="PROSITE" id="PS50157"/>
    </source>
</evidence>
<evidence type="ECO:0000256" key="1">
    <source>
        <dbReference type="PROSITE-ProRule" id="PRU00042"/>
    </source>
</evidence>
<sequence length="181" mass="19430">MSINGSDDVRVDIPSESENIASKHWDDPFSDAGSDITGMGLYMDIETASSTAPEVATSSIPPATGPVSIAKFSPEATFACGFNNCTTPVANSSRAFTAHILAAHHDLCTSPENFGLSPVPVDCWWIGCKAKARYSGVLGAPEFWRHVQMHWGGAVHACSVCNHELTRKDSCDRHIKQQHSG</sequence>
<protein>
    <recommendedName>
        <fullName evidence="2">C2H2-type domain-containing protein</fullName>
    </recommendedName>
</protein>
<keyword evidence="1" id="KW-0479">Metal-binding</keyword>
<dbReference type="EMBL" id="KV417593">
    <property type="protein sequence ID" value="KZP16454.1"/>
    <property type="molecule type" value="Genomic_DNA"/>
</dbReference>
<feature type="domain" description="C2H2-type" evidence="2">
    <location>
        <begin position="156"/>
        <end position="181"/>
    </location>
</feature>
<dbReference type="Proteomes" id="UP000076532">
    <property type="component" value="Unassembled WGS sequence"/>
</dbReference>
<gene>
    <name evidence="3" type="ORF">FIBSPDRAFT_60546</name>
</gene>
<evidence type="ECO:0000313" key="4">
    <source>
        <dbReference type="Proteomes" id="UP000076532"/>
    </source>
</evidence>
<dbReference type="GO" id="GO:0008270">
    <property type="term" value="F:zinc ion binding"/>
    <property type="evidence" value="ECO:0007669"/>
    <property type="project" value="UniProtKB-KW"/>
</dbReference>
<keyword evidence="1" id="KW-0863">Zinc-finger</keyword>
<dbReference type="AlphaFoldDB" id="A0A166F5D8"/>
<keyword evidence="1" id="KW-0862">Zinc</keyword>
<organism evidence="3 4">
    <name type="scientific">Athelia psychrophila</name>
    <dbReference type="NCBI Taxonomy" id="1759441"/>
    <lineage>
        <taxon>Eukaryota</taxon>
        <taxon>Fungi</taxon>
        <taxon>Dikarya</taxon>
        <taxon>Basidiomycota</taxon>
        <taxon>Agaricomycotina</taxon>
        <taxon>Agaricomycetes</taxon>
        <taxon>Agaricomycetidae</taxon>
        <taxon>Atheliales</taxon>
        <taxon>Atheliaceae</taxon>
        <taxon>Athelia</taxon>
    </lineage>
</organism>
<evidence type="ECO:0000313" key="3">
    <source>
        <dbReference type="EMBL" id="KZP16454.1"/>
    </source>
</evidence>
<accession>A0A166F5D8</accession>
<proteinExistence type="predicted"/>
<dbReference type="Gene3D" id="3.30.160.60">
    <property type="entry name" value="Classic Zinc Finger"/>
    <property type="match status" value="1"/>
</dbReference>
<reference evidence="3 4" key="1">
    <citation type="journal article" date="2016" name="Mol. Biol. Evol.">
        <title>Comparative Genomics of Early-Diverging Mushroom-Forming Fungi Provides Insights into the Origins of Lignocellulose Decay Capabilities.</title>
        <authorList>
            <person name="Nagy L.G."/>
            <person name="Riley R."/>
            <person name="Tritt A."/>
            <person name="Adam C."/>
            <person name="Daum C."/>
            <person name="Floudas D."/>
            <person name="Sun H."/>
            <person name="Yadav J.S."/>
            <person name="Pangilinan J."/>
            <person name="Larsson K.H."/>
            <person name="Matsuura K."/>
            <person name="Barry K."/>
            <person name="Labutti K."/>
            <person name="Kuo R."/>
            <person name="Ohm R.A."/>
            <person name="Bhattacharya S.S."/>
            <person name="Shirouzu T."/>
            <person name="Yoshinaga Y."/>
            <person name="Martin F.M."/>
            <person name="Grigoriev I.V."/>
            <person name="Hibbett D.S."/>
        </authorList>
    </citation>
    <scope>NUCLEOTIDE SEQUENCE [LARGE SCALE GENOMIC DNA]</scope>
    <source>
        <strain evidence="3 4">CBS 109695</strain>
    </source>
</reference>
<name>A0A166F5D8_9AGAM</name>
<dbReference type="PROSITE" id="PS50157">
    <property type="entry name" value="ZINC_FINGER_C2H2_2"/>
    <property type="match status" value="1"/>
</dbReference>
<keyword evidence="4" id="KW-1185">Reference proteome</keyword>